<proteinExistence type="inferred from homology"/>
<dbReference type="PANTHER" id="PTHR43649:SF14">
    <property type="entry name" value="BLR3389 PROTEIN"/>
    <property type="match status" value="1"/>
</dbReference>
<evidence type="ECO:0000313" key="5">
    <source>
        <dbReference type="EMBL" id="GAA2879272.1"/>
    </source>
</evidence>
<dbReference type="PROSITE" id="PS01037">
    <property type="entry name" value="SBP_BACTERIAL_1"/>
    <property type="match status" value="1"/>
</dbReference>
<dbReference type="Gene3D" id="3.40.190.10">
    <property type="entry name" value="Periplasmic binding protein-like II"/>
    <property type="match status" value="2"/>
</dbReference>
<keyword evidence="3 4" id="KW-0732">Signal</keyword>
<feature type="signal peptide" evidence="4">
    <location>
        <begin position="1"/>
        <end position="19"/>
    </location>
</feature>
<protein>
    <recommendedName>
        <fullName evidence="7">Sugar ABC transporter substrate-binding protein</fullName>
    </recommendedName>
</protein>
<dbReference type="Pfam" id="PF01547">
    <property type="entry name" value="SBP_bac_1"/>
    <property type="match status" value="1"/>
</dbReference>
<dbReference type="SUPFAM" id="SSF53850">
    <property type="entry name" value="Periplasmic binding protein-like II"/>
    <property type="match status" value="1"/>
</dbReference>
<keyword evidence="6" id="KW-1185">Reference proteome</keyword>
<dbReference type="Proteomes" id="UP001500831">
    <property type="component" value="Unassembled WGS sequence"/>
</dbReference>
<sequence>MRRLRHVAALIAVAAVALAGCTSGRGGQGGQAGGSESATTRLSFVMWGDGGEATKSYQEVITRFEAQHPDIKINFETFNTNDYDTVLKTRLAGGAGPDIYGFDQKNLIDFINAGYTTDLSKESWFSSLSADTRKEATRNAKNGEANYVPISQSGNGIVYNADLFEKAGITEEPTTYDELVAAAKKLKDAGITPFAMSAQDNWWPQFIVYYAVAENVFEKDPDFNEKLISGAATFSGNEGWRRSLEIYRELVPYYMDNPLGTNQTAAKSAFMQGKAAMFPAAWILPDVREAKLNAGYMNFPTTNATGTKAMWGSYLVSLGVNPNNKKTKEANRFLSFFFTDDVYLKFLGGVKAFPVKEGLDVSSIDPLYPDMQKSWEGRTFVPLLLPSYPAIQETLLVELQNLTGDRSDVTKVLNRLDETMKDIRAGE</sequence>
<reference evidence="6" key="1">
    <citation type="journal article" date="2019" name="Int. J. Syst. Evol. Microbiol.">
        <title>The Global Catalogue of Microorganisms (GCM) 10K type strain sequencing project: providing services to taxonomists for standard genome sequencing and annotation.</title>
        <authorList>
            <consortium name="The Broad Institute Genomics Platform"/>
            <consortium name="The Broad Institute Genome Sequencing Center for Infectious Disease"/>
            <person name="Wu L."/>
            <person name="Ma J."/>
        </authorList>
    </citation>
    <scope>NUCLEOTIDE SEQUENCE [LARGE SCALE GENOMIC DNA]</scope>
    <source>
        <strain evidence="6">JCM 6242</strain>
    </source>
</reference>
<evidence type="ECO:0000256" key="3">
    <source>
        <dbReference type="ARBA" id="ARBA00022729"/>
    </source>
</evidence>
<evidence type="ECO:0008006" key="7">
    <source>
        <dbReference type="Google" id="ProtNLM"/>
    </source>
</evidence>
<dbReference type="PANTHER" id="PTHR43649">
    <property type="entry name" value="ARABINOSE-BINDING PROTEIN-RELATED"/>
    <property type="match status" value="1"/>
</dbReference>
<evidence type="ECO:0000256" key="2">
    <source>
        <dbReference type="ARBA" id="ARBA00022448"/>
    </source>
</evidence>
<evidence type="ECO:0000256" key="4">
    <source>
        <dbReference type="SAM" id="SignalP"/>
    </source>
</evidence>
<gene>
    <name evidence="5" type="ORF">GCM10010517_41510</name>
</gene>
<organism evidence="5 6">
    <name type="scientific">Streptosporangium fragile</name>
    <dbReference type="NCBI Taxonomy" id="46186"/>
    <lineage>
        <taxon>Bacteria</taxon>
        <taxon>Bacillati</taxon>
        <taxon>Actinomycetota</taxon>
        <taxon>Actinomycetes</taxon>
        <taxon>Streptosporangiales</taxon>
        <taxon>Streptosporangiaceae</taxon>
        <taxon>Streptosporangium</taxon>
    </lineage>
</organism>
<feature type="chain" id="PRO_5046925643" description="Sugar ABC transporter substrate-binding protein" evidence="4">
    <location>
        <begin position="20"/>
        <end position="427"/>
    </location>
</feature>
<evidence type="ECO:0000313" key="6">
    <source>
        <dbReference type="Proteomes" id="UP001500831"/>
    </source>
</evidence>
<comment type="similarity">
    <text evidence="1">Belongs to the bacterial solute-binding protein 1 family.</text>
</comment>
<dbReference type="InterPro" id="IPR006061">
    <property type="entry name" value="SBP_1_CS"/>
</dbReference>
<dbReference type="InterPro" id="IPR006059">
    <property type="entry name" value="SBP"/>
</dbReference>
<keyword evidence="2" id="KW-0813">Transport</keyword>
<dbReference type="EMBL" id="BAAAVI010000029">
    <property type="protein sequence ID" value="GAA2879272.1"/>
    <property type="molecule type" value="Genomic_DNA"/>
</dbReference>
<dbReference type="InterPro" id="IPR050490">
    <property type="entry name" value="Bact_solute-bd_prot1"/>
</dbReference>
<evidence type="ECO:0000256" key="1">
    <source>
        <dbReference type="ARBA" id="ARBA00008520"/>
    </source>
</evidence>
<dbReference type="RefSeq" id="WP_344973930.1">
    <property type="nucleotide sequence ID" value="NZ_BAAAVI010000029.1"/>
</dbReference>
<name>A0ABP6IIS7_9ACTN</name>
<accession>A0ABP6IIS7</accession>
<dbReference type="PROSITE" id="PS51257">
    <property type="entry name" value="PROKAR_LIPOPROTEIN"/>
    <property type="match status" value="1"/>
</dbReference>
<comment type="caution">
    <text evidence="5">The sequence shown here is derived from an EMBL/GenBank/DDBJ whole genome shotgun (WGS) entry which is preliminary data.</text>
</comment>